<dbReference type="AlphaFoldDB" id="A0A5C6FKK1"/>
<dbReference type="Proteomes" id="UP000318288">
    <property type="component" value="Unassembled WGS sequence"/>
</dbReference>
<name>A0A5C6FKK1_9BACT</name>
<proteinExistence type="predicted"/>
<evidence type="ECO:0000313" key="2">
    <source>
        <dbReference type="Proteomes" id="UP000318288"/>
    </source>
</evidence>
<comment type="caution">
    <text evidence="1">The sequence shown here is derived from an EMBL/GenBank/DDBJ whole genome shotgun (WGS) entry which is preliminary data.</text>
</comment>
<keyword evidence="2" id="KW-1185">Reference proteome</keyword>
<reference evidence="1 2" key="1">
    <citation type="submission" date="2019-02" db="EMBL/GenBank/DDBJ databases">
        <title>Deep-cultivation of Planctomycetes and their phenomic and genomic characterization uncovers novel biology.</title>
        <authorList>
            <person name="Wiegand S."/>
            <person name="Jogler M."/>
            <person name="Boedeker C."/>
            <person name="Pinto D."/>
            <person name="Vollmers J."/>
            <person name="Rivas-Marin E."/>
            <person name="Kohn T."/>
            <person name="Peeters S.H."/>
            <person name="Heuer A."/>
            <person name="Rast P."/>
            <person name="Oberbeckmann S."/>
            <person name="Bunk B."/>
            <person name="Jeske O."/>
            <person name="Meyerdierks A."/>
            <person name="Storesund J.E."/>
            <person name="Kallscheuer N."/>
            <person name="Luecker S."/>
            <person name="Lage O.M."/>
            <person name="Pohl T."/>
            <person name="Merkel B.J."/>
            <person name="Hornburger P."/>
            <person name="Mueller R.-W."/>
            <person name="Bruemmer F."/>
            <person name="Labrenz M."/>
            <person name="Spormann A.M."/>
            <person name="Op Den Camp H."/>
            <person name="Overmann J."/>
            <person name="Amann R."/>
            <person name="Jetten M.S.M."/>
            <person name="Mascher T."/>
            <person name="Medema M.H."/>
            <person name="Devos D.P."/>
            <person name="Kaster A.-K."/>
            <person name="Ovreas L."/>
            <person name="Rohde M."/>
            <person name="Galperin M.Y."/>
            <person name="Jogler C."/>
        </authorList>
    </citation>
    <scope>NUCLEOTIDE SEQUENCE [LARGE SCALE GENOMIC DNA]</scope>
    <source>
        <strain evidence="1 2">Poly51</strain>
    </source>
</reference>
<accession>A0A5C6FKK1</accession>
<organism evidence="1 2">
    <name type="scientific">Rubripirellula tenax</name>
    <dbReference type="NCBI Taxonomy" id="2528015"/>
    <lineage>
        <taxon>Bacteria</taxon>
        <taxon>Pseudomonadati</taxon>
        <taxon>Planctomycetota</taxon>
        <taxon>Planctomycetia</taxon>
        <taxon>Pirellulales</taxon>
        <taxon>Pirellulaceae</taxon>
        <taxon>Rubripirellula</taxon>
    </lineage>
</organism>
<protein>
    <submittedName>
        <fullName evidence="1">Uncharacterized protein</fullName>
    </submittedName>
</protein>
<evidence type="ECO:0000313" key="1">
    <source>
        <dbReference type="EMBL" id="TWU60304.1"/>
    </source>
</evidence>
<sequence>MRLAGNWLVEVKAKAIGSNDKEYVEFFTEVGQRKRKNVILVR</sequence>
<dbReference type="EMBL" id="SJPW01000001">
    <property type="protein sequence ID" value="TWU60304.1"/>
    <property type="molecule type" value="Genomic_DNA"/>
</dbReference>
<gene>
    <name evidence="1" type="ORF">Poly51_05790</name>
</gene>